<name>A0ABR7RPL5_9PROT</name>
<evidence type="ECO:0000256" key="2">
    <source>
        <dbReference type="ARBA" id="ARBA00022803"/>
    </source>
</evidence>
<keyword evidence="2 3" id="KW-0802">TPR repeat</keyword>
<accession>A0ABR7RPL5</accession>
<evidence type="ECO:0000256" key="1">
    <source>
        <dbReference type="ARBA" id="ARBA00022737"/>
    </source>
</evidence>
<dbReference type="PANTHER" id="PTHR45586">
    <property type="entry name" value="TPR REPEAT-CONTAINING PROTEIN PA4667"/>
    <property type="match status" value="1"/>
</dbReference>
<gene>
    <name evidence="5" type="primary">prsT</name>
    <name evidence="5" type="ORF">IBL26_15695</name>
</gene>
<evidence type="ECO:0000256" key="4">
    <source>
        <dbReference type="SAM" id="SignalP"/>
    </source>
</evidence>
<dbReference type="EMBL" id="JACTVA010000029">
    <property type="protein sequence ID" value="MBC9208288.1"/>
    <property type="molecule type" value="Genomic_DNA"/>
</dbReference>
<feature type="repeat" description="TPR" evidence="3">
    <location>
        <begin position="370"/>
        <end position="403"/>
    </location>
</feature>
<dbReference type="SUPFAM" id="SSF48452">
    <property type="entry name" value="TPR-like"/>
    <property type="match status" value="4"/>
</dbReference>
<dbReference type="Proteomes" id="UP000626026">
    <property type="component" value="Unassembled WGS sequence"/>
</dbReference>
<keyword evidence="6" id="KW-1185">Reference proteome</keyword>
<dbReference type="InterPro" id="IPR019734">
    <property type="entry name" value="TPR_rpt"/>
</dbReference>
<proteinExistence type="predicted"/>
<feature type="signal peptide" evidence="4">
    <location>
        <begin position="1"/>
        <end position="31"/>
    </location>
</feature>
<dbReference type="Pfam" id="PF14559">
    <property type="entry name" value="TPR_19"/>
    <property type="match status" value="3"/>
</dbReference>
<keyword evidence="4" id="KW-0732">Signal</keyword>
<sequence length="928" mass="96768">MRRSPFSAMPRSLRALPVVLAFTLGAAPVMAGPQERAQAAQARGDLRAAQLEWRNAVREQPDSAATRAALAATSLDLGDTELAEREARAALERGYDKGIGTAMLLRAYLISGRFEELLRDFPAQDSPALVGGQIAAARAQAQLALGQVEAATQSAAQARQLTPNATEAGLATAAVTLAAGDRAASEAALDAILAREPDNAEALVRKGSLQFERREPAAAAATFTRVLDRTPGNISARLRRGEAFMQMNEDAKARADVEVALAALPGSGPGIYLLSLLQARARDWGGADANLQKLGAVLGNFPDGYLVLATTKRGLGQVAQAEDAARRHVARRPEDPRGVKLLASLSMDGGRPEDAAAALSALAVRGKADAESYDMLGRIQSSLNRPREAAEAFQSAAALAPNDSAILSRLAASRLAMGDAEGTTDAANRAVQAGAQAPAARQMLAYAALFRGDLQTAAAEMAKLPPDVRRSENGQVLEGTLQLMQMDLPAARTAFEAALKINPQSNPARIGMARAANLQGMPAEAERLLGEILRQEPGHVEATAQLSAAAMPGAPRAQEARAVLEAVQSAAPAEPVLALALANVLLRGGDAPRAVAVLAADPIRSRAIPAVTLARAEARAAAGQWTEAEEDSREALAAAPESTAAHRQLAGLMVRAGNARGAEALIQQGLRNKPDDAALQQTLAGLVLQSQGLEAAMAAAERLAQQPAARPASLTLPGDLLVTARRPEDAARAYAAAAKTDASSALAVREAAAWRAAGKPADAVRVLKAWLAQSPEDADAMLLLAQFDIEANRLPEAEQLLRGVVTRRPQDAVALNNLAWTIGQRGGAEAQPLAERAFFLSPNPDTADTLGWILARNGKAGQAVPLLRRSAAARTSDPAAAFRLAYALQATGAKDEALALLTPALAGTNAFPERAEASRLLAELRGQR</sequence>
<organism evidence="5 6">
    <name type="scientific">Teichococcus aerophilus</name>
    <dbReference type="NCBI Taxonomy" id="1224513"/>
    <lineage>
        <taxon>Bacteria</taxon>
        <taxon>Pseudomonadati</taxon>
        <taxon>Pseudomonadota</taxon>
        <taxon>Alphaproteobacteria</taxon>
        <taxon>Acetobacterales</taxon>
        <taxon>Roseomonadaceae</taxon>
        <taxon>Roseomonas</taxon>
    </lineage>
</organism>
<dbReference type="InterPro" id="IPR011990">
    <property type="entry name" value="TPR-like_helical_dom_sf"/>
</dbReference>
<dbReference type="PANTHER" id="PTHR45586:SF1">
    <property type="entry name" value="LIPOPOLYSACCHARIDE ASSEMBLY PROTEIN B"/>
    <property type="match status" value="1"/>
</dbReference>
<dbReference type="Gene3D" id="1.25.40.10">
    <property type="entry name" value="Tetratricopeptide repeat domain"/>
    <property type="match status" value="7"/>
</dbReference>
<dbReference type="RefSeq" id="WP_187785448.1">
    <property type="nucleotide sequence ID" value="NZ_JACTVA010000029.1"/>
</dbReference>
<evidence type="ECO:0000313" key="6">
    <source>
        <dbReference type="Proteomes" id="UP000626026"/>
    </source>
</evidence>
<dbReference type="InterPro" id="IPR014266">
    <property type="entry name" value="PEP-CTERM_TPR_PrsT"/>
</dbReference>
<reference evidence="5 6" key="1">
    <citation type="journal article" date="2013" name="Int. J. Syst. Evol. Microbiol.">
        <title>Roseomonas aerophila sp. nov., isolated from air.</title>
        <authorList>
            <person name="Kim S.J."/>
            <person name="Weon H.Y."/>
            <person name="Ahn J.H."/>
            <person name="Hong S.B."/>
            <person name="Seok S.J."/>
            <person name="Whang K.S."/>
            <person name="Kwon S.W."/>
        </authorList>
    </citation>
    <scope>NUCLEOTIDE SEQUENCE [LARGE SCALE GENOMIC DNA]</scope>
    <source>
        <strain evidence="5 6">NBRC 108923</strain>
    </source>
</reference>
<dbReference type="InterPro" id="IPR051012">
    <property type="entry name" value="CellSynth/LPSAsmb/PSIAsmb"/>
</dbReference>
<dbReference type="Pfam" id="PF13181">
    <property type="entry name" value="TPR_8"/>
    <property type="match status" value="1"/>
</dbReference>
<comment type="caution">
    <text evidence="5">The sequence shown here is derived from an EMBL/GenBank/DDBJ whole genome shotgun (WGS) entry which is preliminary data.</text>
</comment>
<dbReference type="Pfam" id="PF13432">
    <property type="entry name" value="TPR_16"/>
    <property type="match status" value="2"/>
</dbReference>
<evidence type="ECO:0000313" key="5">
    <source>
        <dbReference type="EMBL" id="MBC9208288.1"/>
    </source>
</evidence>
<dbReference type="NCBIfam" id="TIGR02917">
    <property type="entry name" value="PEP_TPR_lipo"/>
    <property type="match status" value="1"/>
</dbReference>
<feature type="chain" id="PRO_5047130485" evidence="4">
    <location>
        <begin position="32"/>
        <end position="928"/>
    </location>
</feature>
<protein>
    <submittedName>
        <fullName evidence="5">PEP-CTERM system TPR-repeat protein PrsT</fullName>
    </submittedName>
</protein>
<dbReference type="PROSITE" id="PS50005">
    <property type="entry name" value="TPR"/>
    <property type="match status" value="1"/>
</dbReference>
<keyword evidence="1" id="KW-0677">Repeat</keyword>
<evidence type="ECO:0000256" key="3">
    <source>
        <dbReference type="PROSITE-ProRule" id="PRU00339"/>
    </source>
</evidence>
<dbReference type="SMART" id="SM00028">
    <property type="entry name" value="TPR"/>
    <property type="match status" value="8"/>
</dbReference>